<evidence type="ECO:0000313" key="1">
    <source>
        <dbReference type="EMBL" id="CAB3746448.1"/>
    </source>
</evidence>
<gene>
    <name evidence="1" type="ORF">LMG29542_00213</name>
</gene>
<proteinExistence type="predicted"/>
<accession>A0A6J5CWT8</accession>
<evidence type="ECO:0000313" key="2">
    <source>
        <dbReference type="Proteomes" id="UP000494363"/>
    </source>
</evidence>
<name>A0A6J5CWT8_9BURK</name>
<sequence length="104" mass="11342">MKIYIAKHRAGAAPTLTHAAMCDTLDSLGFLVDGRYPRDCGFADEYECMYSHKRAGRDEQAALAKASATLGRAVFFEEHLHPLLAVFAAVTGPNGETLLEQETI</sequence>
<dbReference type="RefSeq" id="WP_175224275.1">
    <property type="nucleotide sequence ID" value="NZ_CADIKH010000001.1"/>
</dbReference>
<keyword evidence="2" id="KW-1185">Reference proteome</keyword>
<reference evidence="1 2" key="1">
    <citation type="submission" date="2020-04" db="EMBL/GenBank/DDBJ databases">
        <authorList>
            <person name="De Canck E."/>
        </authorList>
    </citation>
    <scope>NUCLEOTIDE SEQUENCE [LARGE SCALE GENOMIC DNA]</scope>
    <source>
        <strain evidence="1 2">LMG 29542</strain>
    </source>
</reference>
<organism evidence="1 2">
    <name type="scientific">Paraburkholderia humisilvae</name>
    <dbReference type="NCBI Taxonomy" id="627669"/>
    <lineage>
        <taxon>Bacteria</taxon>
        <taxon>Pseudomonadati</taxon>
        <taxon>Pseudomonadota</taxon>
        <taxon>Betaproteobacteria</taxon>
        <taxon>Burkholderiales</taxon>
        <taxon>Burkholderiaceae</taxon>
        <taxon>Paraburkholderia</taxon>
    </lineage>
</organism>
<dbReference type="AlphaFoldDB" id="A0A6J5CWT8"/>
<dbReference type="Proteomes" id="UP000494363">
    <property type="component" value="Unassembled WGS sequence"/>
</dbReference>
<protein>
    <submittedName>
        <fullName evidence="1">Uncharacterized protein</fullName>
    </submittedName>
</protein>
<dbReference type="EMBL" id="CADIKH010000001">
    <property type="protein sequence ID" value="CAB3746448.1"/>
    <property type="molecule type" value="Genomic_DNA"/>
</dbReference>